<keyword evidence="2" id="KW-0723">Serine/threonine-protein kinase</keyword>
<organism evidence="11 12">
    <name type="scientific">Thalassoglobus polymorphus</name>
    <dbReference type="NCBI Taxonomy" id="2527994"/>
    <lineage>
        <taxon>Bacteria</taxon>
        <taxon>Pseudomonadati</taxon>
        <taxon>Planctomycetota</taxon>
        <taxon>Planctomycetia</taxon>
        <taxon>Planctomycetales</taxon>
        <taxon>Planctomycetaceae</taxon>
        <taxon>Thalassoglobus</taxon>
    </lineage>
</organism>
<evidence type="ECO:0000256" key="1">
    <source>
        <dbReference type="ARBA" id="ARBA00012513"/>
    </source>
</evidence>
<dbReference type="PANTHER" id="PTHR43289:SF6">
    <property type="entry name" value="SERINE_THREONINE-PROTEIN KINASE NEKL-3"/>
    <property type="match status" value="1"/>
</dbReference>
<dbReference type="PANTHER" id="PTHR43289">
    <property type="entry name" value="MITOGEN-ACTIVATED PROTEIN KINASE KINASE KINASE 20-RELATED"/>
    <property type="match status" value="1"/>
</dbReference>
<dbReference type="InterPro" id="IPR008271">
    <property type="entry name" value="Ser/Thr_kinase_AS"/>
</dbReference>
<dbReference type="FunFam" id="1.10.510.10:FF:000021">
    <property type="entry name" value="Serine/threonine protein kinase"/>
    <property type="match status" value="1"/>
</dbReference>
<feature type="region of interest" description="Disordered" evidence="8">
    <location>
        <begin position="230"/>
        <end position="262"/>
    </location>
</feature>
<evidence type="ECO:0000259" key="10">
    <source>
        <dbReference type="PROSITE" id="PS50011"/>
    </source>
</evidence>
<dbReference type="InterPro" id="IPR011009">
    <property type="entry name" value="Kinase-like_dom_sf"/>
</dbReference>
<reference evidence="11 12" key="1">
    <citation type="submission" date="2019-02" db="EMBL/GenBank/DDBJ databases">
        <title>Deep-cultivation of Planctomycetes and their phenomic and genomic characterization uncovers novel biology.</title>
        <authorList>
            <person name="Wiegand S."/>
            <person name="Jogler M."/>
            <person name="Boedeker C."/>
            <person name="Pinto D."/>
            <person name="Vollmers J."/>
            <person name="Rivas-Marin E."/>
            <person name="Kohn T."/>
            <person name="Peeters S.H."/>
            <person name="Heuer A."/>
            <person name="Rast P."/>
            <person name="Oberbeckmann S."/>
            <person name="Bunk B."/>
            <person name="Jeske O."/>
            <person name="Meyerdierks A."/>
            <person name="Storesund J.E."/>
            <person name="Kallscheuer N."/>
            <person name="Luecker S."/>
            <person name="Lage O.M."/>
            <person name="Pohl T."/>
            <person name="Merkel B.J."/>
            <person name="Hornburger P."/>
            <person name="Mueller R.-W."/>
            <person name="Bruemmer F."/>
            <person name="Labrenz M."/>
            <person name="Spormann A.M."/>
            <person name="Op den Camp H."/>
            <person name="Overmann J."/>
            <person name="Amann R."/>
            <person name="Jetten M.S.M."/>
            <person name="Mascher T."/>
            <person name="Medema M.H."/>
            <person name="Devos D.P."/>
            <person name="Kaster A.-K."/>
            <person name="Ovreas L."/>
            <person name="Rohde M."/>
            <person name="Galperin M.Y."/>
            <person name="Jogler C."/>
        </authorList>
    </citation>
    <scope>NUCLEOTIDE SEQUENCE [LARGE SCALE GENOMIC DNA]</scope>
    <source>
        <strain evidence="11 12">Mal48</strain>
    </source>
</reference>
<feature type="compositionally biased region" description="Polar residues" evidence="8">
    <location>
        <begin position="230"/>
        <end position="240"/>
    </location>
</feature>
<evidence type="ECO:0000256" key="7">
    <source>
        <dbReference type="PROSITE-ProRule" id="PRU10141"/>
    </source>
</evidence>
<dbReference type="PROSITE" id="PS50011">
    <property type="entry name" value="PROTEIN_KINASE_DOM"/>
    <property type="match status" value="1"/>
</dbReference>
<evidence type="ECO:0000313" key="12">
    <source>
        <dbReference type="Proteomes" id="UP000315724"/>
    </source>
</evidence>
<dbReference type="GO" id="GO:0004674">
    <property type="term" value="F:protein serine/threonine kinase activity"/>
    <property type="evidence" value="ECO:0007669"/>
    <property type="project" value="UniProtKB-KW"/>
</dbReference>
<keyword evidence="12" id="KW-1185">Reference proteome</keyword>
<gene>
    <name evidence="11" type="primary">pknB_16</name>
    <name evidence="11" type="ORF">Mal48_38470</name>
</gene>
<keyword evidence="9" id="KW-0472">Membrane</keyword>
<name>A0A517QSI5_9PLAN</name>
<dbReference type="InterPro" id="IPR000719">
    <property type="entry name" value="Prot_kinase_dom"/>
</dbReference>
<keyword evidence="6 7" id="KW-0067">ATP-binding</keyword>
<dbReference type="CDD" id="cd14014">
    <property type="entry name" value="STKc_PknB_like"/>
    <property type="match status" value="1"/>
</dbReference>
<protein>
    <recommendedName>
        <fullName evidence="1">non-specific serine/threonine protein kinase</fullName>
        <ecNumber evidence="1">2.7.11.1</ecNumber>
    </recommendedName>
</protein>
<dbReference type="Pfam" id="PF00069">
    <property type="entry name" value="Pkinase"/>
    <property type="match status" value="1"/>
</dbReference>
<feature type="domain" description="Protein kinase" evidence="10">
    <location>
        <begin position="81"/>
        <end position="347"/>
    </location>
</feature>
<feature type="transmembrane region" description="Helical" evidence="9">
    <location>
        <begin position="518"/>
        <end position="536"/>
    </location>
</feature>
<dbReference type="Gene3D" id="3.30.200.20">
    <property type="entry name" value="Phosphorylase Kinase, domain 1"/>
    <property type="match status" value="1"/>
</dbReference>
<evidence type="ECO:0000256" key="9">
    <source>
        <dbReference type="SAM" id="Phobius"/>
    </source>
</evidence>
<evidence type="ECO:0000256" key="4">
    <source>
        <dbReference type="ARBA" id="ARBA00022741"/>
    </source>
</evidence>
<dbReference type="GO" id="GO:0005524">
    <property type="term" value="F:ATP binding"/>
    <property type="evidence" value="ECO:0007669"/>
    <property type="project" value="UniProtKB-UniRule"/>
</dbReference>
<feature type="transmembrane region" description="Helical" evidence="9">
    <location>
        <begin position="379"/>
        <end position="397"/>
    </location>
</feature>
<evidence type="ECO:0000256" key="6">
    <source>
        <dbReference type="ARBA" id="ARBA00022840"/>
    </source>
</evidence>
<dbReference type="AlphaFoldDB" id="A0A517QSI5"/>
<sequence>MPNEHDEQIALILEELLEEARAGRKLRLDEKLRGHSEIENEVRQLWATMALVENLNLSSLSEEPDFAAHTTSTGTPTIPGYEIFEEVGRGGMGVVYRARQLSLNRIVAIKMLLSETHATPINQIRFQSEAESAGGMDHPHIVSVFEIGDSTQRPFFSMPYIEGTTLAKRISQSPLTNIEAAKLMIPVCRAVAYAHRKGVLHRDLKPSNILIDRTHHPFVSDFGLAKRVTSNGSSEPSLTESGAILGTPGYMAPEQAAGKRGEVTQSTDVYSLGAILYASMTGRPPFQAATPVDTLMMILEQEPPPPRLLNPQIDSDLEMIILKAMQKPADLRYISADALADDLEAYLNHEPVAARSSQLTQVLSRVFRPTHHINVLENWGLLWMWHAFVLLILCITTDTLKHQGVTSRLPFVGLWTVGLGTWAFIFWNLRRRSGPVTFVERQIAHAWAASMACSTGLFAVEALLNLPVLTLSPVLALIAASVFVAKAGILSGEFYIYAIVLFLTAIPMSLFPEYSLRIFGFVSAATFFIPGLKFHLIKKANS</sequence>
<evidence type="ECO:0000256" key="3">
    <source>
        <dbReference type="ARBA" id="ARBA00022679"/>
    </source>
</evidence>
<feature type="binding site" evidence="7">
    <location>
        <position position="110"/>
    </location>
    <ligand>
        <name>ATP</name>
        <dbReference type="ChEBI" id="CHEBI:30616"/>
    </ligand>
</feature>
<dbReference type="KEGG" id="tpol:Mal48_38470"/>
<dbReference type="InterPro" id="IPR017441">
    <property type="entry name" value="Protein_kinase_ATP_BS"/>
</dbReference>
<dbReference type="RefSeq" id="WP_145202752.1">
    <property type="nucleotide sequence ID" value="NZ_CP036267.1"/>
</dbReference>
<dbReference type="Proteomes" id="UP000315724">
    <property type="component" value="Chromosome"/>
</dbReference>
<keyword evidence="3 11" id="KW-0808">Transferase</keyword>
<dbReference type="EC" id="2.7.11.1" evidence="1"/>
<dbReference type="SUPFAM" id="SSF56112">
    <property type="entry name" value="Protein kinase-like (PK-like)"/>
    <property type="match status" value="1"/>
</dbReference>
<evidence type="ECO:0000256" key="8">
    <source>
        <dbReference type="SAM" id="MobiDB-lite"/>
    </source>
</evidence>
<keyword evidence="9" id="KW-0812">Transmembrane</keyword>
<feature type="transmembrane region" description="Helical" evidence="9">
    <location>
        <begin position="464"/>
        <end position="485"/>
    </location>
</feature>
<keyword evidence="5 11" id="KW-0418">Kinase</keyword>
<dbReference type="Gene3D" id="1.10.510.10">
    <property type="entry name" value="Transferase(Phosphotransferase) domain 1"/>
    <property type="match status" value="1"/>
</dbReference>
<evidence type="ECO:0000313" key="11">
    <source>
        <dbReference type="EMBL" id="QDT34584.1"/>
    </source>
</evidence>
<proteinExistence type="predicted"/>
<accession>A0A517QSI5</accession>
<feature type="transmembrane region" description="Helical" evidence="9">
    <location>
        <begin position="494"/>
        <end position="512"/>
    </location>
</feature>
<evidence type="ECO:0000256" key="2">
    <source>
        <dbReference type="ARBA" id="ARBA00022527"/>
    </source>
</evidence>
<dbReference type="OrthoDB" id="6111975at2"/>
<dbReference type="SMART" id="SM00220">
    <property type="entry name" value="S_TKc"/>
    <property type="match status" value="1"/>
</dbReference>
<keyword evidence="9" id="KW-1133">Transmembrane helix</keyword>
<keyword evidence="4 7" id="KW-0547">Nucleotide-binding</keyword>
<feature type="transmembrane region" description="Helical" evidence="9">
    <location>
        <begin position="409"/>
        <end position="429"/>
    </location>
</feature>
<dbReference type="EMBL" id="CP036267">
    <property type="protein sequence ID" value="QDT34584.1"/>
    <property type="molecule type" value="Genomic_DNA"/>
</dbReference>
<dbReference type="PROSITE" id="PS00107">
    <property type="entry name" value="PROTEIN_KINASE_ATP"/>
    <property type="match status" value="1"/>
</dbReference>
<dbReference type="PROSITE" id="PS00108">
    <property type="entry name" value="PROTEIN_KINASE_ST"/>
    <property type="match status" value="1"/>
</dbReference>
<evidence type="ECO:0000256" key="5">
    <source>
        <dbReference type="ARBA" id="ARBA00022777"/>
    </source>
</evidence>